<evidence type="ECO:0000313" key="9">
    <source>
        <dbReference type="EMBL" id="SMC89800.1"/>
    </source>
</evidence>
<feature type="transmembrane region" description="Helical" evidence="8">
    <location>
        <begin position="182"/>
        <end position="201"/>
    </location>
</feature>
<comment type="subcellular location">
    <subcellularLocation>
        <location evidence="1">Cell membrane</location>
        <topology evidence="1">Multi-pass membrane protein</topology>
    </subcellularLocation>
</comment>
<dbReference type="STRING" id="112901.SAMN04488500_11266"/>
<feature type="transmembrane region" description="Helical" evidence="8">
    <location>
        <begin position="72"/>
        <end position="92"/>
    </location>
</feature>
<evidence type="ECO:0000256" key="3">
    <source>
        <dbReference type="ARBA" id="ARBA00022448"/>
    </source>
</evidence>
<feature type="transmembrane region" description="Helical" evidence="8">
    <location>
        <begin position="207"/>
        <end position="225"/>
    </location>
</feature>
<evidence type="ECO:0000256" key="1">
    <source>
        <dbReference type="ARBA" id="ARBA00004651"/>
    </source>
</evidence>
<dbReference type="Proteomes" id="UP000192738">
    <property type="component" value="Unassembled WGS sequence"/>
</dbReference>
<feature type="transmembrane region" description="Helical" evidence="8">
    <location>
        <begin position="40"/>
        <end position="60"/>
    </location>
</feature>
<comment type="similarity">
    <text evidence="2">Belongs to the AzlC family.</text>
</comment>
<proteinExistence type="inferred from homology"/>
<keyword evidence="3" id="KW-0813">Transport</keyword>
<keyword evidence="10" id="KW-1185">Reference proteome</keyword>
<feature type="transmembrane region" description="Helical" evidence="8">
    <location>
        <begin position="12"/>
        <end position="33"/>
    </location>
</feature>
<dbReference type="PANTHER" id="PTHR34979">
    <property type="entry name" value="INNER MEMBRANE PROTEIN YGAZ"/>
    <property type="match status" value="1"/>
</dbReference>
<evidence type="ECO:0000256" key="8">
    <source>
        <dbReference type="SAM" id="Phobius"/>
    </source>
</evidence>
<dbReference type="OrthoDB" id="3177005at2"/>
<dbReference type="PANTHER" id="PTHR34979:SF1">
    <property type="entry name" value="INNER MEMBRANE PROTEIN YGAZ"/>
    <property type="match status" value="1"/>
</dbReference>
<dbReference type="RefSeq" id="WP_084576526.1">
    <property type="nucleotide sequence ID" value="NZ_CP155572.1"/>
</dbReference>
<accession>A0A1W2CXB6</accession>
<organism evidence="9 10">
    <name type="scientific">Sporomusa malonica</name>
    <dbReference type="NCBI Taxonomy" id="112901"/>
    <lineage>
        <taxon>Bacteria</taxon>
        <taxon>Bacillati</taxon>
        <taxon>Bacillota</taxon>
        <taxon>Negativicutes</taxon>
        <taxon>Selenomonadales</taxon>
        <taxon>Sporomusaceae</taxon>
        <taxon>Sporomusa</taxon>
    </lineage>
</organism>
<evidence type="ECO:0000256" key="5">
    <source>
        <dbReference type="ARBA" id="ARBA00022692"/>
    </source>
</evidence>
<dbReference type="GO" id="GO:0005886">
    <property type="term" value="C:plasma membrane"/>
    <property type="evidence" value="ECO:0007669"/>
    <property type="project" value="UniProtKB-SubCell"/>
</dbReference>
<keyword evidence="7 8" id="KW-0472">Membrane</keyword>
<evidence type="ECO:0000256" key="4">
    <source>
        <dbReference type="ARBA" id="ARBA00022475"/>
    </source>
</evidence>
<keyword evidence="5 8" id="KW-0812">Transmembrane</keyword>
<evidence type="ECO:0000256" key="7">
    <source>
        <dbReference type="ARBA" id="ARBA00023136"/>
    </source>
</evidence>
<name>A0A1W2CXB6_9FIRM</name>
<dbReference type="InterPro" id="IPR011606">
    <property type="entry name" value="Brnchd-chn_aa_trnsp_permease"/>
</dbReference>
<sequence>MKQESYSLKEGLVAGIPIVIGYFPVAMAFGLLAKTVNISLLDSCLFSLIVFAGASQFMALDLIKAGIATGDIVLATFLLNLRHLMMSASLAVRIKDAKRGWLPFIAFGITDESFSVASLKNGKLSVPFLLALQGIAYTSWASGTFAGYLLGTALPISVQSSLGIGLYAMFTAILVPEIRKSANVLCLAAISGIIYAFNDYFNVLPSGWSLIVSIIFASLIGLFVLKDETKECPL</sequence>
<dbReference type="Pfam" id="PF03591">
    <property type="entry name" value="AzlC"/>
    <property type="match status" value="1"/>
</dbReference>
<evidence type="ECO:0000256" key="2">
    <source>
        <dbReference type="ARBA" id="ARBA00010735"/>
    </source>
</evidence>
<reference evidence="9 10" key="1">
    <citation type="submission" date="2017-04" db="EMBL/GenBank/DDBJ databases">
        <authorList>
            <person name="Afonso C.L."/>
            <person name="Miller P.J."/>
            <person name="Scott M.A."/>
            <person name="Spackman E."/>
            <person name="Goraichik I."/>
            <person name="Dimitrov K.M."/>
            <person name="Suarez D.L."/>
            <person name="Swayne D.E."/>
        </authorList>
    </citation>
    <scope>NUCLEOTIDE SEQUENCE [LARGE SCALE GENOMIC DNA]</scope>
    <source>
        <strain evidence="9 10">DSM 5090</strain>
    </source>
</reference>
<dbReference type="GO" id="GO:1903785">
    <property type="term" value="P:L-valine transmembrane transport"/>
    <property type="evidence" value="ECO:0007669"/>
    <property type="project" value="TreeGrafter"/>
</dbReference>
<dbReference type="AlphaFoldDB" id="A0A1W2CXB6"/>
<gene>
    <name evidence="9" type="ORF">SAMN04488500_11266</name>
</gene>
<keyword evidence="6 8" id="KW-1133">Transmembrane helix</keyword>
<keyword evidence="4" id="KW-1003">Cell membrane</keyword>
<feature type="transmembrane region" description="Helical" evidence="8">
    <location>
        <begin position="156"/>
        <end position="175"/>
    </location>
</feature>
<evidence type="ECO:0000256" key="6">
    <source>
        <dbReference type="ARBA" id="ARBA00022989"/>
    </source>
</evidence>
<evidence type="ECO:0000313" key="10">
    <source>
        <dbReference type="Proteomes" id="UP000192738"/>
    </source>
</evidence>
<protein>
    <submittedName>
        <fullName evidence="9">4-azaleucine resistance probable transporter AzlC</fullName>
    </submittedName>
</protein>
<feature type="transmembrane region" description="Helical" evidence="8">
    <location>
        <begin position="128"/>
        <end position="150"/>
    </location>
</feature>
<dbReference type="EMBL" id="FWXI01000012">
    <property type="protein sequence ID" value="SMC89800.1"/>
    <property type="molecule type" value="Genomic_DNA"/>
</dbReference>